<evidence type="ECO:0008006" key="3">
    <source>
        <dbReference type="Google" id="ProtNLM"/>
    </source>
</evidence>
<accession>A0ABY9RKX5</accession>
<name>A0ABY9RKX5_9BURK</name>
<evidence type="ECO:0000313" key="2">
    <source>
        <dbReference type="Proteomes" id="UP001181355"/>
    </source>
</evidence>
<dbReference type="Proteomes" id="UP001181355">
    <property type="component" value="Chromosome"/>
</dbReference>
<keyword evidence="2" id="KW-1185">Reference proteome</keyword>
<protein>
    <recommendedName>
        <fullName evidence="3">Tail specific protease domain-containing protein</fullName>
    </recommendedName>
</protein>
<gene>
    <name evidence="1" type="ORF">RF679_01240</name>
</gene>
<dbReference type="InterPro" id="IPR029045">
    <property type="entry name" value="ClpP/crotonase-like_dom_sf"/>
</dbReference>
<reference evidence="1" key="1">
    <citation type="submission" date="2023-09" db="EMBL/GenBank/DDBJ databases">
        <title>Undibacterium sp. 20NA77.5 isolated from freshwater.</title>
        <authorList>
            <person name="Le V."/>
            <person name="Ko S.-R."/>
            <person name="Ahn C.-Y."/>
            <person name="Oh H.-M."/>
        </authorList>
    </citation>
    <scope>NUCLEOTIDE SEQUENCE</scope>
    <source>
        <strain evidence="1">20NA77.5</strain>
    </source>
</reference>
<dbReference type="Gene3D" id="3.90.226.10">
    <property type="entry name" value="2-enoyl-CoA Hydratase, Chain A, domain 1"/>
    <property type="match status" value="1"/>
</dbReference>
<sequence length="104" mass="11150">MLILINGGSFSTTSEFLTQVHTRGGATFIGQGSGGAYFGCTSGNQMTLTLPNTKGRLVVPLLNYLLSTQAAHEADRGMCRTIQSNAALRTISKDTIPSRNWRSI</sequence>
<dbReference type="SUPFAM" id="SSF52096">
    <property type="entry name" value="ClpP/crotonase"/>
    <property type="match status" value="1"/>
</dbReference>
<dbReference type="EMBL" id="CP133720">
    <property type="protein sequence ID" value="WMW80920.1"/>
    <property type="molecule type" value="Genomic_DNA"/>
</dbReference>
<organism evidence="1 2">
    <name type="scientific">Undibacterium cyanobacteriorum</name>
    <dbReference type="NCBI Taxonomy" id="3073561"/>
    <lineage>
        <taxon>Bacteria</taxon>
        <taxon>Pseudomonadati</taxon>
        <taxon>Pseudomonadota</taxon>
        <taxon>Betaproteobacteria</taxon>
        <taxon>Burkholderiales</taxon>
        <taxon>Oxalobacteraceae</taxon>
        <taxon>Undibacterium</taxon>
    </lineage>
</organism>
<proteinExistence type="predicted"/>
<evidence type="ECO:0000313" key="1">
    <source>
        <dbReference type="EMBL" id="WMW80920.1"/>
    </source>
</evidence>
<dbReference type="RefSeq" id="WP_309482411.1">
    <property type="nucleotide sequence ID" value="NZ_CP133720.1"/>
</dbReference>